<sequence length="123" mass="13957">MTRLMSTKSPKSRPRSLKVSLMSGGGNVEVELDDEGCVFEDHKQECFRKLVNVIRLRAIVRKPGFCGWVRTRKPAPMPAHLVPVMATMLENLMIDSKEFFNTLDSQEYTTQLQMGALLKSLRS</sequence>
<organism evidence="1 2">
    <name type="scientific">Tribonema minus</name>
    <dbReference type="NCBI Taxonomy" id="303371"/>
    <lineage>
        <taxon>Eukaryota</taxon>
        <taxon>Sar</taxon>
        <taxon>Stramenopiles</taxon>
        <taxon>Ochrophyta</taxon>
        <taxon>PX clade</taxon>
        <taxon>Xanthophyceae</taxon>
        <taxon>Tribonematales</taxon>
        <taxon>Tribonemataceae</taxon>
        <taxon>Tribonema</taxon>
    </lineage>
</organism>
<keyword evidence="2" id="KW-1185">Reference proteome</keyword>
<dbReference type="EMBL" id="JAFCMP010000153">
    <property type="protein sequence ID" value="KAG5184752.1"/>
    <property type="molecule type" value="Genomic_DNA"/>
</dbReference>
<evidence type="ECO:0000313" key="1">
    <source>
        <dbReference type="EMBL" id="KAG5184752.1"/>
    </source>
</evidence>
<comment type="caution">
    <text evidence="1">The sequence shown here is derived from an EMBL/GenBank/DDBJ whole genome shotgun (WGS) entry which is preliminary data.</text>
</comment>
<dbReference type="AlphaFoldDB" id="A0A836CG89"/>
<gene>
    <name evidence="1" type="ORF">JKP88DRAFT_255307</name>
</gene>
<accession>A0A836CG89</accession>
<protein>
    <submittedName>
        <fullName evidence="1">Uncharacterized protein</fullName>
    </submittedName>
</protein>
<dbReference type="Proteomes" id="UP000664859">
    <property type="component" value="Unassembled WGS sequence"/>
</dbReference>
<evidence type="ECO:0000313" key="2">
    <source>
        <dbReference type="Proteomes" id="UP000664859"/>
    </source>
</evidence>
<name>A0A836CG89_9STRA</name>
<reference evidence="1" key="1">
    <citation type="submission" date="2021-02" db="EMBL/GenBank/DDBJ databases">
        <title>First Annotated Genome of the Yellow-green Alga Tribonema minus.</title>
        <authorList>
            <person name="Mahan K.M."/>
        </authorList>
    </citation>
    <scope>NUCLEOTIDE SEQUENCE</scope>
    <source>
        <strain evidence="1">UTEX B ZZ1240</strain>
    </source>
</reference>
<proteinExistence type="predicted"/>